<organism evidence="1 2">
    <name type="scientific">Dictyobacter vulcani</name>
    <dbReference type="NCBI Taxonomy" id="2607529"/>
    <lineage>
        <taxon>Bacteria</taxon>
        <taxon>Bacillati</taxon>
        <taxon>Chloroflexota</taxon>
        <taxon>Ktedonobacteria</taxon>
        <taxon>Ktedonobacterales</taxon>
        <taxon>Dictyobacteraceae</taxon>
        <taxon>Dictyobacter</taxon>
    </lineage>
</organism>
<accession>A0A5J4KZ75</accession>
<dbReference type="RefSeq" id="WP_151758244.1">
    <property type="nucleotide sequence ID" value="NZ_BKZW01000002.1"/>
</dbReference>
<sequence>MKFTAHVVIERPQEKVFDWMFQPQHIVQLLTRKPTQNLMNKGPVPAHLLERVAKQQRFQEQAETAIEIEDLSTPVLCVGTTFYYRLGLKHPSIEFPEWKYLTSGTVTIKKSTVPTFFAFTTKGFSPSAEHQLVFHPQRGGTSIIYTQSIPFGKLQLKIASVLAPGVFPSGNEASFLGNGAIPFGDKEVQQQLMHLKSQMEVEIG</sequence>
<protein>
    <submittedName>
        <fullName evidence="1">Uncharacterized protein</fullName>
    </submittedName>
</protein>
<dbReference type="AlphaFoldDB" id="A0A5J4KZ75"/>
<proteinExistence type="predicted"/>
<reference evidence="1 2" key="1">
    <citation type="submission" date="2019-10" db="EMBL/GenBank/DDBJ databases">
        <title>Dictyobacter vulcani sp. nov., within the class Ktedonobacteria, isolated from soil of volcanic Mt. Zao.</title>
        <authorList>
            <person name="Zheng Y."/>
            <person name="Wang C.M."/>
            <person name="Sakai Y."/>
            <person name="Abe K."/>
            <person name="Yokota A."/>
            <person name="Yabe S."/>
        </authorList>
    </citation>
    <scope>NUCLEOTIDE SEQUENCE [LARGE SCALE GENOMIC DNA]</scope>
    <source>
        <strain evidence="1 2">W12</strain>
    </source>
</reference>
<evidence type="ECO:0000313" key="1">
    <source>
        <dbReference type="EMBL" id="GER90506.1"/>
    </source>
</evidence>
<evidence type="ECO:0000313" key="2">
    <source>
        <dbReference type="Proteomes" id="UP000326912"/>
    </source>
</evidence>
<comment type="caution">
    <text evidence="1">The sequence shown here is derived from an EMBL/GenBank/DDBJ whole genome shotgun (WGS) entry which is preliminary data.</text>
</comment>
<gene>
    <name evidence="1" type="ORF">KDW_46680</name>
</gene>
<name>A0A5J4KZ75_9CHLR</name>
<dbReference type="Proteomes" id="UP000326912">
    <property type="component" value="Unassembled WGS sequence"/>
</dbReference>
<dbReference type="EMBL" id="BKZW01000002">
    <property type="protein sequence ID" value="GER90506.1"/>
    <property type="molecule type" value="Genomic_DNA"/>
</dbReference>
<keyword evidence="2" id="KW-1185">Reference proteome</keyword>